<sequence length="486" mass="49650">MDYLRALVKRWYAVVAALGIGLVGGYVGFMVETPTYAATSQLFVSTGDQGNVVSAYQGNALAQQQASSFTALIVGQQVLSRTALQLGLDAAPGELAGQVGVTLPTGGVALTIAATSDTGEGARDLADAVAENAIGYISELQSPPGAPPSVVKVTQTEFATLPGTPIAPSLFRYLALGGGAGLVVGVAIAMLWFRLDNKVSSPKDAATAVGAPLLGEIPRDRKLGSTGLVDFDSRSSATAEAFRKLRTRVGYLSSSNAALVVTVTSATPAEGRTTVALNLARAIAVSGSRTVYVEGDLRNPDAAVLLGVDGSRGLTQVLQGSTTLEDSVAVTDEGLTVLTGGPAPLNPSELLGSVEMATVISDLRASFDYIIIDSPAALAVTDAAVISTHGDVSVVVVGLNRVSVADLESLTNSIPDPAGVIADFGKVEAVVRAAQPPSAPVETSRRSKKSKTNRYSGVSEPMVKFEADAGVDDSSSGHAVSRASKH</sequence>
<comment type="caution">
    <text evidence="5">The sequence shown here is derived from an EMBL/GenBank/DDBJ whole genome shotgun (WGS) entry which is preliminary data.</text>
</comment>
<keyword evidence="1" id="KW-0547">Nucleotide-binding</keyword>
<dbReference type="PANTHER" id="PTHR32309">
    <property type="entry name" value="TYROSINE-PROTEIN KINASE"/>
    <property type="match status" value="1"/>
</dbReference>
<dbReference type="InterPro" id="IPR027417">
    <property type="entry name" value="P-loop_NTPase"/>
</dbReference>
<dbReference type="NCBIfam" id="TIGR01007">
    <property type="entry name" value="eps_fam"/>
    <property type="match status" value="1"/>
</dbReference>
<evidence type="ECO:0000313" key="5">
    <source>
        <dbReference type="EMBL" id="MDV6304425.1"/>
    </source>
</evidence>
<proteinExistence type="predicted"/>
<dbReference type="EC" id="2.7.10.2" evidence="5"/>
<accession>A0ABU4D3X5</accession>
<keyword evidence="2" id="KW-0067">ATP-binding</keyword>
<keyword evidence="4" id="KW-1133">Transmembrane helix</keyword>
<dbReference type="EMBL" id="JAWLKF010000010">
    <property type="protein sequence ID" value="MDV6304425.1"/>
    <property type="molecule type" value="Genomic_DNA"/>
</dbReference>
<organism evidence="5 6">
    <name type="scientific">Rhodococcus cerastii</name>
    <dbReference type="NCBI Taxonomy" id="908616"/>
    <lineage>
        <taxon>Bacteria</taxon>
        <taxon>Bacillati</taxon>
        <taxon>Actinomycetota</taxon>
        <taxon>Actinomycetes</taxon>
        <taxon>Mycobacteriales</taxon>
        <taxon>Nocardiaceae</taxon>
        <taxon>Rhodococcus</taxon>
    </lineage>
</organism>
<evidence type="ECO:0000256" key="3">
    <source>
        <dbReference type="SAM" id="MobiDB-lite"/>
    </source>
</evidence>
<evidence type="ECO:0000313" key="6">
    <source>
        <dbReference type="Proteomes" id="UP001186104"/>
    </source>
</evidence>
<keyword evidence="4" id="KW-0812">Transmembrane</keyword>
<feature type="transmembrane region" description="Helical" evidence="4">
    <location>
        <begin position="170"/>
        <end position="193"/>
    </location>
</feature>
<name>A0ABU4D3X5_9NOCA</name>
<dbReference type="InterPro" id="IPR050445">
    <property type="entry name" value="Bact_polysacc_biosynth/exp"/>
</dbReference>
<dbReference type="GO" id="GO:0004715">
    <property type="term" value="F:non-membrane spanning protein tyrosine kinase activity"/>
    <property type="evidence" value="ECO:0007669"/>
    <property type="project" value="UniProtKB-EC"/>
</dbReference>
<keyword evidence="4" id="KW-0472">Membrane</keyword>
<dbReference type="CDD" id="cd05387">
    <property type="entry name" value="BY-kinase"/>
    <property type="match status" value="1"/>
</dbReference>
<gene>
    <name evidence="5" type="ORF">R3P93_17835</name>
</gene>
<dbReference type="InterPro" id="IPR005702">
    <property type="entry name" value="Wzc-like_C"/>
</dbReference>
<evidence type="ECO:0000256" key="4">
    <source>
        <dbReference type="SAM" id="Phobius"/>
    </source>
</evidence>
<feature type="transmembrane region" description="Helical" evidence="4">
    <location>
        <begin position="12"/>
        <end position="31"/>
    </location>
</feature>
<keyword evidence="6" id="KW-1185">Reference proteome</keyword>
<dbReference type="SUPFAM" id="SSF52540">
    <property type="entry name" value="P-loop containing nucleoside triphosphate hydrolases"/>
    <property type="match status" value="1"/>
</dbReference>
<dbReference type="Gene3D" id="3.40.50.300">
    <property type="entry name" value="P-loop containing nucleotide triphosphate hydrolases"/>
    <property type="match status" value="1"/>
</dbReference>
<reference evidence="5 6" key="1">
    <citation type="submission" date="2023-10" db="EMBL/GenBank/DDBJ databases">
        <title>Development of a sustainable strategy for remediation of hydrocarbon-contaminated territories based on the waste exchange concept.</title>
        <authorList>
            <person name="Krivoruchko A."/>
        </authorList>
    </citation>
    <scope>NUCLEOTIDE SEQUENCE [LARGE SCALE GENOMIC DNA]</scope>
    <source>
        <strain evidence="5 6">IEGM 1327</strain>
    </source>
</reference>
<protein>
    <submittedName>
        <fullName evidence="5">Polysaccharide biosynthesis tyrosine autokinase</fullName>
        <ecNumber evidence="5">2.7.10.2</ecNumber>
    </submittedName>
</protein>
<dbReference type="PANTHER" id="PTHR32309:SF31">
    <property type="entry name" value="CAPSULAR EXOPOLYSACCHARIDE FAMILY"/>
    <property type="match status" value="1"/>
</dbReference>
<dbReference type="RefSeq" id="WP_314145186.1">
    <property type="nucleotide sequence ID" value="NZ_JAWLKF010000010.1"/>
</dbReference>
<dbReference type="Proteomes" id="UP001186104">
    <property type="component" value="Unassembled WGS sequence"/>
</dbReference>
<feature type="region of interest" description="Disordered" evidence="3">
    <location>
        <begin position="436"/>
        <end position="486"/>
    </location>
</feature>
<keyword evidence="5" id="KW-0808">Transferase</keyword>
<evidence type="ECO:0000256" key="2">
    <source>
        <dbReference type="ARBA" id="ARBA00022840"/>
    </source>
</evidence>
<evidence type="ECO:0000256" key="1">
    <source>
        <dbReference type="ARBA" id="ARBA00022741"/>
    </source>
</evidence>